<evidence type="ECO:0000313" key="3">
    <source>
        <dbReference type="Proteomes" id="UP000309215"/>
    </source>
</evidence>
<protein>
    <submittedName>
        <fullName evidence="2">Nuclear transport factor 2 family protein</fullName>
    </submittedName>
</protein>
<dbReference type="InterPro" id="IPR032710">
    <property type="entry name" value="NTF2-like_dom_sf"/>
</dbReference>
<evidence type="ECO:0000259" key="1">
    <source>
        <dbReference type="Pfam" id="PF13577"/>
    </source>
</evidence>
<dbReference type="InterPro" id="IPR037401">
    <property type="entry name" value="SnoaL-like"/>
</dbReference>
<dbReference type="EMBL" id="SSMQ01000053">
    <property type="protein sequence ID" value="TKC99786.1"/>
    <property type="molecule type" value="Genomic_DNA"/>
</dbReference>
<gene>
    <name evidence="2" type="ORF">E8A74_36705</name>
</gene>
<dbReference type="Pfam" id="PF13577">
    <property type="entry name" value="SnoaL_4"/>
    <property type="match status" value="1"/>
</dbReference>
<dbReference type="Gene3D" id="3.10.450.50">
    <property type="match status" value="1"/>
</dbReference>
<reference evidence="2 3" key="1">
    <citation type="submission" date="2019-04" db="EMBL/GenBank/DDBJ databases">
        <authorList>
            <person name="Li Y."/>
            <person name="Wang J."/>
        </authorList>
    </citation>
    <scope>NUCLEOTIDE SEQUENCE [LARGE SCALE GENOMIC DNA]</scope>
    <source>
        <strain evidence="2 3">DSM 14668</strain>
    </source>
</reference>
<name>A0A4V5PLL0_9BACT</name>
<dbReference type="AlphaFoldDB" id="A0A4V5PLL0"/>
<dbReference type="OrthoDB" id="981191at2"/>
<keyword evidence="3" id="KW-1185">Reference proteome</keyword>
<feature type="domain" description="SnoaL-like" evidence="1">
    <location>
        <begin position="55"/>
        <end position="194"/>
    </location>
</feature>
<evidence type="ECO:0000313" key="2">
    <source>
        <dbReference type="EMBL" id="TKC99786.1"/>
    </source>
</evidence>
<dbReference type="Proteomes" id="UP000309215">
    <property type="component" value="Unassembled WGS sequence"/>
</dbReference>
<organism evidence="2 3">
    <name type="scientific">Polyangium fumosum</name>
    <dbReference type="NCBI Taxonomy" id="889272"/>
    <lineage>
        <taxon>Bacteria</taxon>
        <taxon>Pseudomonadati</taxon>
        <taxon>Myxococcota</taxon>
        <taxon>Polyangia</taxon>
        <taxon>Polyangiales</taxon>
        <taxon>Polyangiaceae</taxon>
        <taxon>Polyangium</taxon>
    </lineage>
</organism>
<dbReference type="RefSeq" id="WP_136933755.1">
    <property type="nucleotide sequence ID" value="NZ_SSMQ01000053.1"/>
</dbReference>
<comment type="caution">
    <text evidence="2">The sequence shown here is derived from an EMBL/GenBank/DDBJ whole genome shotgun (WGS) entry which is preliminary data.</text>
</comment>
<dbReference type="SUPFAM" id="SSF54427">
    <property type="entry name" value="NTF2-like"/>
    <property type="match status" value="1"/>
</dbReference>
<proteinExistence type="predicted"/>
<sequence length="206" mass="21488">MEQSSRSGSRASWGRVGAALCAGAIAASALGAATPAEGGHPGGGHGNAGGQGLARLLDEAEIEKLTYCYAAGTDAIGRGELEVGRGLYQKCFTPNAVLEAYYPGDDPNGPPSLTSNPTAWADVANNEFTTNGYVSTQHLNGNVVINVQGNTATMSTYLTATHVVDPSGIVDLAHGTYEDIVVRTPHGWKIAKRTLRLLTYMRVQSP</sequence>
<accession>A0A4V5PLL0</accession>